<reference evidence="3 4" key="1">
    <citation type="submission" date="2020-06" db="EMBL/GenBank/DDBJ databases">
        <authorList>
            <person name="Li R."/>
            <person name="Bekaert M."/>
        </authorList>
    </citation>
    <scope>NUCLEOTIDE SEQUENCE [LARGE SCALE GENOMIC DNA]</scope>
    <source>
        <strain evidence="4">wild</strain>
    </source>
</reference>
<protein>
    <submittedName>
        <fullName evidence="3">Uncharacterized protein</fullName>
    </submittedName>
</protein>
<dbReference type="PANTHER" id="PTHR37984:SF5">
    <property type="entry name" value="PROTEIN NYNRIN-LIKE"/>
    <property type="match status" value="1"/>
</dbReference>
<dbReference type="Gene3D" id="3.10.10.10">
    <property type="entry name" value="HIV Type 1 Reverse Transcriptase, subunit A, domain 1"/>
    <property type="match status" value="1"/>
</dbReference>
<evidence type="ECO:0000256" key="2">
    <source>
        <dbReference type="SAM" id="Phobius"/>
    </source>
</evidence>
<feature type="compositionally biased region" description="Acidic residues" evidence="1">
    <location>
        <begin position="157"/>
        <end position="184"/>
    </location>
</feature>
<keyword evidence="2" id="KW-0472">Membrane</keyword>
<dbReference type="InterPro" id="IPR043502">
    <property type="entry name" value="DNA/RNA_pol_sf"/>
</dbReference>
<proteinExistence type="predicted"/>
<feature type="region of interest" description="Disordered" evidence="1">
    <location>
        <begin position="132"/>
        <end position="190"/>
    </location>
</feature>
<dbReference type="EMBL" id="CACVKT020002579">
    <property type="protein sequence ID" value="CAC5378598.1"/>
    <property type="molecule type" value="Genomic_DNA"/>
</dbReference>
<organism evidence="3 4">
    <name type="scientific">Mytilus coruscus</name>
    <name type="common">Sea mussel</name>
    <dbReference type="NCBI Taxonomy" id="42192"/>
    <lineage>
        <taxon>Eukaryota</taxon>
        <taxon>Metazoa</taxon>
        <taxon>Spiralia</taxon>
        <taxon>Lophotrochozoa</taxon>
        <taxon>Mollusca</taxon>
        <taxon>Bivalvia</taxon>
        <taxon>Autobranchia</taxon>
        <taxon>Pteriomorphia</taxon>
        <taxon>Mytilida</taxon>
        <taxon>Mytiloidea</taxon>
        <taxon>Mytilidae</taxon>
        <taxon>Mytilinae</taxon>
        <taxon>Mytilus</taxon>
    </lineage>
</organism>
<keyword evidence="4" id="KW-1185">Reference proteome</keyword>
<gene>
    <name evidence="3" type="ORF">MCOR_14784</name>
</gene>
<dbReference type="Proteomes" id="UP000507470">
    <property type="component" value="Unassembled WGS sequence"/>
</dbReference>
<dbReference type="AlphaFoldDB" id="A0A6J8B3W7"/>
<keyword evidence="2" id="KW-0812">Transmembrane</keyword>
<dbReference type="InterPro" id="IPR050951">
    <property type="entry name" value="Retrovirus_Pol_polyprotein"/>
</dbReference>
<evidence type="ECO:0000256" key="1">
    <source>
        <dbReference type="SAM" id="MobiDB-lite"/>
    </source>
</evidence>
<feature type="transmembrane region" description="Helical" evidence="2">
    <location>
        <begin position="6"/>
        <end position="22"/>
    </location>
</feature>
<evidence type="ECO:0000313" key="4">
    <source>
        <dbReference type="Proteomes" id="UP000507470"/>
    </source>
</evidence>
<dbReference type="SUPFAM" id="SSF56672">
    <property type="entry name" value="DNA/RNA polymerases"/>
    <property type="match status" value="1"/>
</dbReference>
<evidence type="ECO:0000313" key="3">
    <source>
        <dbReference type="EMBL" id="CAC5378598.1"/>
    </source>
</evidence>
<dbReference type="PANTHER" id="PTHR37984">
    <property type="entry name" value="PROTEIN CBG26694"/>
    <property type="match status" value="1"/>
</dbReference>
<feature type="compositionally biased region" description="Acidic residues" evidence="1">
    <location>
        <begin position="255"/>
        <end position="264"/>
    </location>
</feature>
<feature type="region of interest" description="Disordered" evidence="1">
    <location>
        <begin position="221"/>
        <end position="283"/>
    </location>
</feature>
<sequence>MKDLCYAVLIVIITITQYYMSVRKIIKERKKIYQRVRGAKLSKDTILFTDSKGVSLQDFVPDSISDKFKLLPKTGVTVDSESHIKSLLDKIKDLDQPIILIWLGTCKITNTSNKIIKFRDCPYQNIEHRSPLFGGSRDTNLINGEKRAQVPPRTGGDENETVTDVLESETEFNLPDDTEPETDEGGNTRYDQSSCFSYQAAFRENFFYSPPDPHRLSETRAIHARSSNDKGSVRSARSRSKSYIQTDNTSSSEDSCPDSSDDESLVTSLLNRSKSKSKSDFPHNVKLPAYTEKEKWEVWYNQFEAVARLGKWDDRSKLRELLPHLQGAAGDFVFHQLPQVMNPFDQQFELHQDTVLGEAEQLTTETKEWVECEDMEEITNYSSVRRIKLTEAQPVQWETNTENECADIVKFLNQFSNTFSKNETDLGLTQLTEHSIDIGDAKPVRQPPRSVPMAYANDEKKLIDQMLDQGIIQRSYSPLASPLVLVVKKADYRPGPKHGNADAMSRCSNPRDCDCPETYNMEYLKCGSCAKCTQTALDMASSMKNLQSLNSVKTRNQTDQEKT</sequence>
<accession>A0A6J8B3W7</accession>
<keyword evidence="2" id="KW-1133">Transmembrane helix</keyword>
<name>A0A6J8B3W7_MYTCO</name>
<feature type="compositionally biased region" description="Basic and acidic residues" evidence="1">
    <location>
        <begin position="221"/>
        <end position="232"/>
    </location>
</feature>